<organism evidence="2 3">
    <name type="scientific">Nocardia panacis</name>
    <dbReference type="NCBI Taxonomy" id="2340916"/>
    <lineage>
        <taxon>Bacteria</taxon>
        <taxon>Bacillati</taxon>
        <taxon>Actinomycetota</taxon>
        <taxon>Actinomycetes</taxon>
        <taxon>Mycobacteriales</taxon>
        <taxon>Nocardiaceae</taxon>
        <taxon>Nocardia</taxon>
    </lineage>
</organism>
<evidence type="ECO:0000313" key="3">
    <source>
        <dbReference type="Proteomes" id="UP000266677"/>
    </source>
</evidence>
<gene>
    <name evidence="2" type="ORF">D5S18_21960</name>
</gene>
<feature type="domain" description="Aminoglycoside phosphotransferase" evidence="1">
    <location>
        <begin position="63"/>
        <end position="147"/>
    </location>
</feature>
<accession>A0A3A4K6L4</accession>
<evidence type="ECO:0000259" key="1">
    <source>
        <dbReference type="Pfam" id="PF01636"/>
    </source>
</evidence>
<dbReference type="Pfam" id="PF01636">
    <property type="entry name" value="APH"/>
    <property type="match status" value="1"/>
</dbReference>
<keyword evidence="3" id="KW-1185">Reference proteome</keyword>
<protein>
    <submittedName>
        <fullName evidence="2">Trifolitoxin immunity protein</fullName>
    </submittedName>
</protein>
<dbReference type="OrthoDB" id="236897at2"/>
<name>A0A3A4K6L4_9NOCA</name>
<proteinExistence type="predicted"/>
<dbReference type="AlphaFoldDB" id="A0A3A4K6L4"/>
<dbReference type="InterPro" id="IPR011009">
    <property type="entry name" value="Kinase-like_dom_sf"/>
</dbReference>
<dbReference type="Proteomes" id="UP000266677">
    <property type="component" value="Unassembled WGS sequence"/>
</dbReference>
<reference evidence="2 3" key="1">
    <citation type="submission" date="2018-09" db="EMBL/GenBank/DDBJ databases">
        <title>YIM PH21274 draft genome.</title>
        <authorList>
            <person name="Miao C."/>
        </authorList>
    </citation>
    <scope>NUCLEOTIDE SEQUENCE [LARGE SCALE GENOMIC DNA]</scope>
    <source>
        <strain evidence="2 3">YIM PH 21724</strain>
    </source>
</reference>
<dbReference type="InterPro" id="IPR002575">
    <property type="entry name" value="Aminoglycoside_PTrfase"/>
</dbReference>
<evidence type="ECO:0000313" key="2">
    <source>
        <dbReference type="EMBL" id="RJO72951.1"/>
    </source>
</evidence>
<comment type="caution">
    <text evidence="2">The sequence shown here is derived from an EMBL/GenBank/DDBJ whole genome shotgun (WGS) entry which is preliminary data.</text>
</comment>
<dbReference type="EMBL" id="QZFU01000024">
    <property type="protein sequence ID" value="RJO72951.1"/>
    <property type="molecule type" value="Genomic_DNA"/>
</dbReference>
<dbReference type="SUPFAM" id="SSF56112">
    <property type="entry name" value="Protein kinase-like (PK-like)"/>
    <property type="match status" value="1"/>
</dbReference>
<sequence length="226" mass="25165">MTPSEGRRIVVDGDRVIRPRAGAFVHDLLDYFAEIEWCGAPRLLATTEDRETLTHISGYTDPPTLTDAALIAAARLVREFHDATAGHPLSGTDEVVCHNDLAPKNTVYRDDAHPIAFIDWDWAAPGRRIDDLAHMCWQFLNLGPTVTDTHEAGRQMGLICAAYGIAIEPPELIDRILWWQDRCVRGIESDAAQTTVGVPDWIRRASGWVVEARGVLAGAMWEYSHQ</sequence>
<dbReference type="Gene3D" id="3.90.1200.10">
    <property type="match status" value="1"/>
</dbReference>